<accession>A0AAJ1R7R3</accession>
<dbReference type="AlphaFoldDB" id="A0AAJ1R7R3"/>
<proteinExistence type="predicted"/>
<evidence type="ECO:0000313" key="3">
    <source>
        <dbReference type="Proteomes" id="UP001225933"/>
    </source>
</evidence>
<organism evidence="2 3">
    <name type="scientific">Chryseobacterium gambrini</name>
    <dbReference type="NCBI Taxonomy" id="373672"/>
    <lineage>
        <taxon>Bacteria</taxon>
        <taxon>Pseudomonadati</taxon>
        <taxon>Bacteroidota</taxon>
        <taxon>Flavobacteriia</taxon>
        <taxon>Flavobacteriales</taxon>
        <taxon>Weeksellaceae</taxon>
        <taxon>Chryseobacterium group</taxon>
        <taxon>Chryseobacterium</taxon>
    </lineage>
</organism>
<name>A0AAJ1R7R3_9FLAO</name>
<gene>
    <name evidence="2" type="ORF">QX233_20085</name>
</gene>
<feature type="signal peptide" evidence="1">
    <location>
        <begin position="1"/>
        <end position="20"/>
    </location>
</feature>
<evidence type="ECO:0000256" key="1">
    <source>
        <dbReference type="SAM" id="SignalP"/>
    </source>
</evidence>
<dbReference type="RefSeq" id="WP_214590198.1">
    <property type="nucleotide sequence ID" value="NZ_JAUHGV010000036.1"/>
</dbReference>
<sequence>MKNKAYILFFFFWIFSVSHAQIAVAKTNVNGSSTLLDFEDSASNTRAIILPAVNSAPTGLTSNNNGTFIFDKSDLKLKMFENGVWKNLSDAGNASGATSNSGSELGQGITIGAPFSNAKGVLVLESSDKAMILPKINNPHINVKSPHVGTMCYDTVSKSLAVFDGLKWNYWK</sequence>
<reference evidence="2" key="1">
    <citation type="submission" date="2023-06" db="EMBL/GenBank/DDBJ databases">
        <title>Two Chryseobacterium gambrini strains from China.</title>
        <authorList>
            <person name="Zeng J."/>
            <person name="Wu Y."/>
        </authorList>
    </citation>
    <scope>NUCLEOTIDE SEQUENCE</scope>
    <source>
        <strain evidence="2">SQ219</strain>
    </source>
</reference>
<dbReference type="Proteomes" id="UP001225933">
    <property type="component" value="Unassembled WGS sequence"/>
</dbReference>
<evidence type="ECO:0000313" key="2">
    <source>
        <dbReference type="EMBL" id="MDN4014777.1"/>
    </source>
</evidence>
<protein>
    <submittedName>
        <fullName evidence="2">Uncharacterized protein</fullName>
    </submittedName>
</protein>
<keyword evidence="1" id="KW-0732">Signal</keyword>
<feature type="chain" id="PRO_5042562303" evidence="1">
    <location>
        <begin position="21"/>
        <end position="172"/>
    </location>
</feature>
<comment type="caution">
    <text evidence="2">The sequence shown here is derived from an EMBL/GenBank/DDBJ whole genome shotgun (WGS) entry which is preliminary data.</text>
</comment>
<dbReference type="EMBL" id="JAUHGV010000036">
    <property type="protein sequence ID" value="MDN4014777.1"/>
    <property type="molecule type" value="Genomic_DNA"/>
</dbReference>